<organism evidence="2 3">
    <name type="scientific">Zingiber officinale</name>
    <name type="common">Ginger</name>
    <name type="synonym">Amomum zingiber</name>
    <dbReference type="NCBI Taxonomy" id="94328"/>
    <lineage>
        <taxon>Eukaryota</taxon>
        <taxon>Viridiplantae</taxon>
        <taxon>Streptophyta</taxon>
        <taxon>Embryophyta</taxon>
        <taxon>Tracheophyta</taxon>
        <taxon>Spermatophyta</taxon>
        <taxon>Magnoliopsida</taxon>
        <taxon>Liliopsida</taxon>
        <taxon>Zingiberales</taxon>
        <taxon>Zingiberaceae</taxon>
        <taxon>Zingiber</taxon>
    </lineage>
</organism>
<keyword evidence="3" id="KW-1185">Reference proteome</keyword>
<accession>A0A8J5GMC8</accession>
<gene>
    <name evidence="2" type="ORF">ZIOFF_027332</name>
</gene>
<protein>
    <submittedName>
        <fullName evidence="2">Uncharacterized protein</fullName>
    </submittedName>
</protein>
<dbReference type="Proteomes" id="UP000734854">
    <property type="component" value="Unassembled WGS sequence"/>
</dbReference>
<feature type="compositionally biased region" description="Polar residues" evidence="1">
    <location>
        <begin position="1"/>
        <end position="10"/>
    </location>
</feature>
<dbReference type="EMBL" id="JACMSC010000008">
    <property type="protein sequence ID" value="KAG6509347.1"/>
    <property type="molecule type" value="Genomic_DNA"/>
</dbReference>
<dbReference type="AlphaFoldDB" id="A0A8J5GMC8"/>
<evidence type="ECO:0000256" key="1">
    <source>
        <dbReference type="SAM" id="MobiDB-lite"/>
    </source>
</evidence>
<proteinExistence type="predicted"/>
<sequence>MGISFASSRSAHLPSSHEHVNGGAVARRPKPMAAAWRRRHGRRGCWWWLCRDEMSCTISLGEFQQVERRMAANDVADDHYVFGNPAGSAAAEQVAVAVGHYLPTGGGRSRWGGCPRCLFPASLAAARGNVLINDE</sequence>
<feature type="region of interest" description="Disordered" evidence="1">
    <location>
        <begin position="1"/>
        <end position="29"/>
    </location>
</feature>
<comment type="caution">
    <text evidence="2">The sequence shown here is derived from an EMBL/GenBank/DDBJ whole genome shotgun (WGS) entry which is preliminary data.</text>
</comment>
<reference evidence="2 3" key="1">
    <citation type="submission" date="2020-08" db="EMBL/GenBank/DDBJ databases">
        <title>Plant Genome Project.</title>
        <authorList>
            <person name="Zhang R.-G."/>
        </authorList>
    </citation>
    <scope>NUCLEOTIDE SEQUENCE [LARGE SCALE GENOMIC DNA]</scope>
    <source>
        <tissue evidence="2">Rhizome</tissue>
    </source>
</reference>
<evidence type="ECO:0000313" key="3">
    <source>
        <dbReference type="Proteomes" id="UP000734854"/>
    </source>
</evidence>
<name>A0A8J5GMC8_ZINOF</name>
<evidence type="ECO:0000313" key="2">
    <source>
        <dbReference type="EMBL" id="KAG6509347.1"/>
    </source>
</evidence>